<dbReference type="PANTHER" id="PTHR21666">
    <property type="entry name" value="PEPTIDASE-RELATED"/>
    <property type="match status" value="1"/>
</dbReference>
<proteinExistence type="predicted"/>
<dbReference type="InterPro" id="IPR016047">
    <property type="entry name" value="M23ase_b-sheet_dom"/>
</dbReference>
<comment type="caution">
    <text evidence="2">The sequence shown here is derived from an EMBL/GenBank/DDBJ whole genome shotgun (WGS) entry which is preliminary data.</text>
</comment>
<dbReference type="SUPFAM" id="SSF51261">
    <property type="entry name" value="Duplicated hybrid motif"/>
    <property type="match status" value="1"/>
</dbReference>
<evidence type="ECO:0000313" key="2">
    <source>
        <dbReference type="EMBL" id="TGL98039.1"/>
    </source>
</evidence>
<dbReference type="OrthoDB" id="332624at2"/>
<dbReference type="Gene3D" id="2.70.70.10">
    <property type="entry name" value="Glucose Permease (Domain IIA)"/>
    <property type="match status" value="1"/>
</dbReference>
<accession>A0A5F2B582</accession>
<dbReference type="GO" id="GO:0004222">
    <property type="term" value="F:metalloendopeptidase activity"/>
    <property type="evidence" value="ECO:0007669"/>
    <property type="project" value="TreeGrafter"/>
</dbReference>
<organism evidence="2 3">
    <name type="scientific">Leptospira barantonii</name>
    <dbReference type="NCBI Taxonomy" id="2023184"/>
    <lineage>
        <taxon>Bacteria</taxon>
        <taxon>Pseudomonadati</taxon>
        <taxon>Spirochaetota</taxon>
        <taxon>Spirochaetia</taxon>
        <taxon>Leptospirales</taxon>
        <taxon>Leptospiraceae</taxon>
        <taxon>Leptospira</taxon>
    </lineage>
</organism>
<name>A0A5F2B582_9LEPT</name>
<sequence length="209" mass="23696">MRPTYRITFISVLIVLNFFAMKCSTALGESDSQDELTLEDVKKFFLEHPEYLSDGFDFPVGKPNAKGYIDKQPFGKNFHLGEDWNAAGRNDYGDPVYSVSHGIVKFAGKEGPGWGNVIIITHRLPNGKWINSLYAHLSKMNVASGDKIRRGNKIGRIGDADGRYGPHLHFELRDDYFLPTGPGYDRNPKGYLNPKEFIRANRKLKKHSF</sequence>
<dbReference type="Pfam" id="PF01551">
    <property type="entry name" value="Peptidase_M23"/>
    <property type="match status" value="1"/>
</dbReference>
<evidence type="ECO:0000259" key="1">
    <source>
        <dbReference type="Pfam" id="PF01551"/>
    </source>
</evidence>
<dbReference type="PANTHER" id="PTHR21666:SF270">
    <property type="entry name" value="MUREIN HYDROLASE ACTIVATOR ENVC"/>
    <property type="match status" value="1"/>
</dbReference>
<dbReference type="CDD" id="cd12797">
    <property type="entry name" value="M23_peptidase"/>
    <property type="match status" value="1"/>
</dbReference>
<gene>
    <name evidence="2" type="ORF">EHQ76_13480</name>
</gene>
<dbReference type="InterPro" id="IPR011055">
    <property type="entry name" value="Dup_hybrid_motif"/>
</dbReference>
<protein>
    <submittedName>
        <fullName evidence="2">M23 family metallopeptidase</fullName>
    </submittedName>
</protein>
<dbReference type="InterPro" id="IPR050570">
    <property type="entry name" value="Cell_wall_metabolism_enzyme"/>
</dbReference>
<dbReference type="EMBL" id="RQGN01000071">
    <property type="protein sequence ID" value="TGL98039.1"/>
    <property type="molecule type" value="Genomic_DNA"/>
</dbReference>
<reference evidence="2 3" key="1">
    <citation type="journal article" date="2019" name="PLoS Negl. Trop. Dis.">
        <title>Revisiting the worldwide diversity of Leptospira species in the environment.</title>
        <authorList>
            <person name="Vincent A.T."/>
            <person name="Schiettekatte O."/>
            <person name="Bourhy P."/>
            <person name="Veyrier F.J."/>
            <person name="Picardeau M."/>
        </authorList>
    </citation>
    <scope>NUCLEOTIDE SEQUENCE [LARGE SCALE GENOMIC DNA]</scope>
    <source>
        <strain evidence="2 3">201702444</strain>
    </source>
</reference>
<dbReference type="AlphaFoldDB" id="A0A5F2B582"/>
<evidence type="ECO:0000313" key="3">
    <source>
        <dbReference type="Proteomes" id="UP000298429"/>
    </source>
</evidence>
<dbReference type="Proteomes" id="UP000298429">
    <property type="component" value="Unassembled WGS sequence"/>
</dbReference>
<feature type="domain" description="M23ase beta-sheet core" evidence="1">
    <location>
        <begin position="78"/>
        <end position="174"/>
    </location>
</feature>